<dbReference type="Proteomes" id="UP000006310">
    <property type="component" value="Chromosome 4"/>
</dbReference>
<sequence>MSHNKDTESNIKRQDELLDMFFDENFVPQAFVDILLSSTKSDDFGQLRTMSTSLLARLDFYTKSLTSRLENTIWNLEKLSETLPGTWINTSGKEESRSKENTLNSLVGAKSNSPAESYGVSKLEYYLDTLGSSVKALKTDLSKIENDLDQMNEISHEGEAVLGKLRALGLVKARLDNVLHVFMRLKSILIISEGNPVEASIKDALPNVSSRDFELSLQTLAEAITQSLKESLEKEKNDQLNRELLTKIDNFSELEPVFKGLQPFYDLYSEFANTIERNAQSYLRQKDIVGEFGI</sequence>
<organism evidence="1 2">
    <name type="scientific">Huiozyma naganishii (strain ATCC MYA-139 / BCRC 22969 / CBS 8797 / KCTC 17520 / NBRC 10181 / NCYC 3082 / Yp74L-3)</name>
    <name type="common">Yeast</name>
    <name type="synonym">Kazachstania naganishii</name>
    <dbReference type="NCBI Taxonomy" id="1071383"/>
    <lineage>
        <taxon>Eukaryota</taxon>
        <taxon>Fungi</taxon>
        <taxon>Dikarya</taxon>
        <taxon>Ascomycota</taxon>
        <taxon>Saccharomycotina</taxon>
        <taxon>Saccharomycetes</taxon>
        <taxon>Saccharomycetales</taxon>
        <taxon>Saccharomycetaceae</taxon>
        <taxon>Huiozyma</taxon>
    </lineage>
</organism>
<dbReference type="OMA" id="EFVPHAY"/>
<dbReference type="KEGG" id="kng:KNAG_0D03470"/>
<proteinExistence type="predicted"/>
<dbReference type="HOGENOM" id="CLU_086134_0_0_1"/>
<accession>J7S5Z2</accession>
<keyword evidence="2" id="KW-1185">Reference proteome</keyword>
<reference evidence="1 2" key="1">
    <citation type="journal article" date="2011" name="Proc. Natl. Acad. Sci. U.S.A.">
        <title>Evolutionary erosion of yeast sex chromosomes by mating-type switching accidents.</title>
        <authorList>
            <person name="Gordon J.L."/>
            <person name="Armisen D."/>
            <person name="Proux-Wera E."/>
            <person name="Oheigeartaigh S.S."/>
            <person name="Byrne K.P."/>
            <person name="Wolfe K.H."/>
        </authorList>
    </citation>
    <scope>NUCLEOTIDE SEQUENCE [LARGE SCALE GENOMIC DNA]</scope>
    <source>
        <strain evidence="2">ATCC MYA-139 / BCRC 22969 / CBS 8797 / CCRC 22969 / KCTC 17520 / NBRC 10181 / NCYC 3082</strain>
    </source>
</reference>
<dbReference type="EMBL" id="HE978317">
    <property type="protein sequence ID" value="CCK70094.1"/>
    <property type="molecule type" value="Genomic_DNA"/>
</dbReference>
<evidence type="ECO:0000313" key="2">
    <source>
        <dbReference type="Proteomes" id="UP000006310"/>
    </source>
</evidence>
<dbReference type="GeneID" id="34525783"/>
<dbReference type="RefSeq" id="XP_022464340.1">
    <property type="nucleotide sequence ID" value="XM_022607778.1"/>
</dbReference>
<evidence type="ECO:0000313" key="1">
    <source>
        <dbReference type="EMBL" id="CCK70094.1"/>
    </source>
</evidence>
<dbReference type="eggNOG" id="ENOG502RXQM">
    <property type="taxonomic scope" value="Eukaryota"/>
</dbReference>
<dbReference type="GO" id="GO:0032258">
    <property type="term" value="P:cytoplasm to vacuole targeting by the Cvt pathway"/>
    <property type="evidence" value="ECO:0007669"/>
    <property type="project" value="EnsemblFungi"/>
</dbReference>
<protein>
    <submittedName>
        <fullName evidence="1">Uncharacterized protein</fullName>
    </submittedName>
</protein>
<dbReference type="GO" id="GO:0017119">
    <property type="term" value="C:Golgi transport complex"/>
    <property type="evidence" value="ECO:0007669"/>
    <property type="project" value="EnsemblFungi"/>
</dbReference>
<dbReference type="AlphaFoldDB" id="J7S5Z2"/>
<reference evidence="2" key="2">
    <citation type="submission" date="2012-08" db="EMBL/GenBank/DDBJ databases">
        <title>Genome sequence of Kazachstania naganishii.</title>
        <authorList>
            <person name="Gordon J.L."/>
            <person name="Armisen D."/>
            <person name="Proux-Wera E."/>
            <person name="OhEigeartaigh S.S."/>
            <person name="Byrne K.P."/>
            <person name="Wolfe K.H."/>
        </authorList>
    </citation>
    <scope>NUCLEOTIDE SEQUENCE [LARGE SCALE GENOMIC DNA]</scope>
    <source>
        <strain evidence="2">ATCC MYA-139 / BCRC 22969 / CBS 8797 / CCRC 22969 / KCTC 17520 / NBRC 10181 / NCYC 3082</strain>
    </source>
</reference>
<dbReference type="OrthoDB" id="4064682at2759"/>
<dbReference type="GO" id="GO:0006891">
    <property type="term" value="P:intra-Golgi vesicle-mediated transport"/>
    <property type="evidence" value="ECO:0007669"/>
    <property type="project" value="EnsemblFungi"/>
</dbReference>
<gene>
    <name evidence="1" type="primary">KNAG0D03470</name>
    <name evidence="1" type="ordered locus">KNAG_0D03470</name>
</gene>
<dbReference type="Gene3D" id="6.10.250.2790">
    <property type="match status" value="1"/>
</dbReference>
<name>J7S5Z2_HUIN7</name>
<dbReference type="STRING" id="1071383.J7S5Z2"/>